<protein>
    <submittedName>
        <fullName evidence="1">Uncharacterized protein</fullName>
    </submittedName>
</protein>
<name>A0A653A2X8_UNCDX</name>
<organism evidence="1">
    <name type="scientific">Uncultured Desulfatiglans sp</name>
    <dbReference type="NCBI Taxonomy" id="1748965"/>
    <lineage>
        <taxon>Bacteria</taxon>
        <taxon>Pseudomonadati</taxon>
        <taxon>Thermodesulfobacteriota</taxon>
        <taxon>Desulfobacteria</taxon>
        <taxon>Desulfatiglandales</taxon>
        <taxon>Desulfatiglandaceae</taxon>
        <taxon>Desulfatiglans</taxon>
        <taxon>environmental samples</taxon>
    </lineage>
</organism>
<sequence>MTIRRYIYYKSNLKYLKIELITIFTRS</sequence>
<proteinExistence type="predicted"/>
<accession>A0A653A2X8</accession>
<dbReference type="AlphaFoldDB" id="A0A653A2X8"/>
<reference evidence="1" key="1">
    <citation type="submission" date="2018-07" db="EMBL/GenBank/DDBJ databases">
        <authorList>
            <consortium name="Genoscope - CEA"/>
            <person name="William W."/>
        </authorList>
    </citation>
    <scope>NUCLEOTIDE SEQUENCE</scope>
    <source>
        <strain evidence="1">IK1</strain>
    </source>
</reference>
<dbReference type="EMBL" id="UPXX01000013">
    <property type="protein sequence ID" value="VBB42386.1"/>
    <property type="molecule type" value="Genomic_DNA"/>
</dbReference>
<gene>
    <name evidence="1" type="ORF">TRIP_B200526</name>
</gene>
<evidence type="ECO:0000313" key="1">
    <source>
        <dbReference type="EMBL" id="VBB42386.1"/>
    </source>
</evidence>